<organism evidence="1 2">
    <name type="scientific">Flavobacterium frigoris</name>
    <dbReference type="NCBI Taxonomy" id="229204"/>
    <lineage>
        <taxon>Bacteria</taxon>
        <taxon>Pseudomonadati</taxon>
        <taxon>Bacteroidota</taxon>
        <taxon>Flavobacteriia</taxon>
        <taxon>Flavobacteriales</taxon>
        <taxon>Flavobacteriaceae</taxon>
        <taxon>Flavobacterium</taxon>
    </lineage>
</organism>
<name>A0A1H9HI18_FLAFI</name>
<dbReference type="Proteomes" id="UP000183658">
    <property type="component" value="Unassembled WGS sequence"/>
</dbReference>
<dbReference type="OrthoDB" id="67652at2"/>
<dbReference type="Pfam" id="PF13599">
    <property type="entry name" value="Pentapeptide_4"/>
    <property type="match status" value="1"/>
</dbReference>
<dbReference type="RefSeq" id="WP_074722333.1">
    <property type="nucleotide sequence ID" value="NZ_CBCRVS010000010.1"/>
</dbReference>
<proteinExistence type="predicted"/>
<dbReference type="EMBL" id="FOFZ01000003">
    <property type="protein sequence ID" value="SEQ61990.1"/>
    <property type="molecule type" value="Genomic_DNA"/>
</dbReference>
<dbReference type="InterPro" id="IPR001646">
    <property type="entry name" value="5peptide_repeat"/>
</dbReference>
<gene>
    <name evidence="1" type="ORF">SAMN05444355_103145</name>
</gene>
<dbReference type="InterPro" id="IPR052949">
    <property type="entry name" value="PA_immunity-related"/>
</dbReference>
<dbReference type="SUPFAM" id="SSF141571">
    <property type="entry name" value="Pentapeptide repeat-like"/>
    <property type="match status" value="1"/>
</dbReference>
<keyword evidence="2" id="KW-1185">Reference proteome</keyword>
<accession>A0A1H9HI18</accession>
<reference evidence="2" key="1">
    <citation type="submission" date="2016-10" db="EMBL/GenBank/DDBJ databases">
        <authorList>
            <person name="Varghese N."/>
            <person name="Submissions S."/>
        </authorList>
    </citation>
    <scope>NUCLEOTIDE SEQUENCE [LARGE SCALE GENOMIC DNA]</scope>
    <source>
        <strain evidence="2">DSM 15719</strain>
    </source>
</reference>
<dbReference type="PANTHER" id="PTHR42999">
    <property type="entry name" value="ANTIBIOTIC RESISTANCE PROTEIN MCBG"/>
    <property type="match status" value="1"/>
</dbReference>
<evidence type="ECO:0000313" key="2">
    <source>
        <dbReference type="Proteomes" id="UP000183658"/>
    </source>
</evidence>
<dbReference type="Pfam" id="PF00805">
    <property type="entry name" value="Pentapeptide"/>
    <property type="match status" value="1"/>
</dbReference>
<dbReference type="Gene3D" id="2.160.20.80">
    <property type="entry name" value="E3 ubiquitin-protein ligase SopA"/>
    <property type="match status" value="1"/>
</dbReference>
<dbReference type="AlphaFoldDB" id="A0A1H9HI18"/>
<sequence length="189" mass="21867">MSEYNLDLQYNDITYGEDEVNFKEFESCTFTNCDFSQCNFIAVSFIDCNFNSCNFSTAKINHVAFRTVFFNSCKMIDVNFAMCDKFIFEVHFKDCILDFSKFYALKMKGTTFTNTSLVAVDFMSTNLTEVLFSNCDLYRSEFEKAVADKADFRTSYNYSIDPTKTKLKKAQFSIDGLKGLLTKYDIIVE</sequence>
<evidence type="ECO:0000313" key="1">
    <source>
        <dbReference type="EMBL" id="SEQ61990.1"/>
    </source>
</evidence>
<dbReference type="PANTHER" id="PTHR42999:SF1">
    <property type="entry name" value="PENTAPEPTIDE REPEAT-CONTAINING PROTEIN"/>
    <property type="match status" value="1"/>
</dbReference>
<protein>
    <submittedName>
        <fullName evidence="1">Uncharacterized protein YjbI, contains pentapeptide repeats</fullName>
    </submittedName>
</protein>